<evidence type="ECO:0000313" key="2">
    <source>
        <dbReference type="EMBL" id="QFY93086.1"/>
    </source>
</evidence>
<dbReference type="Proteomes" id="UP000244140">
    <property type="component" value="Unassembled WGS sequence"/>
</dbReference>
<name>A0A1J6YPK0_ENTFL</name>
<sequence>METLLALEVEPFSLYHVKRALLKARLRRETAEGF</sequence>
<dbReference type="AlphaFoldDB" id="A0A1J6YPK0"/>
<dbReference type="Proteomes" id="UP000275941">
    <property type="component" value="Unassembled WGS sequence"/>
</dbReference>
<organism evidence="5 9">
    <name type="scientific">Enterococcus faecalis</name>
    <name type="common">Streptococcus faecalis</name>
    <dbReference type="NCBI Taxonomy" id="1351"/>
    <lineage>
        <taxon>Bacteria</taxon>
        <taxon>Bacillati</taxon>
        <taxon>Bacillota</taxon>
        <taxon>Bacilli</taxon>
        <taxon>Lactobacillales</taxon>
        <taxon>Enterococcaceae</taxon>
        <taxon>Enterococcus</taxon>
    </lineage>
</organism>
<evidence type="ECO:0000313" key="3">
    <source>
        <dbReference type="EMBL" id="ROX34050.1"/>
    </source>
</evidence>
<reference evidence="5 9" key="3">
    <citation type="submission" date="2019-02" db="EMBL/GenBank/DDBJ databases">
        <title>Bacteria dissemination in different level of health care in South Africa: the effectiveness of infections prevention and control.</title>
        <authorList>
            <person name="Shobo C."/>
            <person name="Amoako D.G."/>
            <person name="Allam M."/>
            <person name="Ismail A."/>
            <person name="Bester L.A."/>
            <person name="Essack S.Y."/>
        </authorList>
    </citation>
    <scope>NUCLEOTIDE SEQUENCE [LARGE SCALE GENOMIC DNA]</scope>
    <source>
        <strain evidence="5 9">2SIL2</strain>
    </source>
</reference>
<dbReference type="EMBL" id="RKMZ01000002">
    <property type="protein sequence ID" value="ROX34050.1"/>
    <property type="molecule type" value="Genomic_DNA"/>
</dbReference>
<evidence type="ECO:0000313" key="9">
    <source>
        <dbReference type="Proteomes" id="UP000305511"/>
    </source>
</evidence>
<dbReference type="EMBL" id="RKOR01000046">
    <property type="protein sequence ID" value="ROY47094.1"/>
    <property type="molecule type" value="Genomic_DNA"/>
</dbReference>
<evidence type="ECO:0000313" key="5">
    <source>
        <dbReference type="EMBL" id="TKK77228.1"/>
    </source>
</evidence>
<reference evidence="2" key="4">
    <citation type="submission" date="2019-07" db="EMBL/GenBank/DDBJ databases">
        <title>Transferable Resistance Gene optrA in Enterococcus faecalis from Swine in Brazil.</title>
        <authorList>
            <person name="Almeida L.M."/>
            <person name="Lebreton F."/>
            <person name="Gaca A."/>
            <person name="Bispo P.M."/>
            <person name="Saavedra J."/>
            <person name="Filsner P."/>
            <person name="Moreno A.M."/>
            <person name="Mamizuka E.M."/>
            <person name="Gilmore M.S."/>
        </authorList>
    </citation>
    <scope>NUCLEOTIDE SEQUENCE</scope>
    <source>
        <strain evidence="2">L15</strain>
    </source>
</reference>
<protein>
    <submittedName>
        <fullName evidence="5">Uncharacterized protein</fullName>
    </submittedName>
</protein>
<dbReference type="Proteomes" id="UP000281488">
    <property type="component" value="Unassembled WGS sequence"/>
</dbReference>
<evidence type="ECO:0000313" key="6">
    <source>
        <dbReference type="Proteomes" id="UP000244140"/>
    </source>
</evidence>
<evidence type="ECO:0000313" key="4">
    <source>
        <dbReference type="EMBL" id="ROY47094.1"/>
    </source>
</evidence>
<evidence type="ECO:0000313" key="7">
    <source>
        <dbReference type="Proteomes" id="UP000275941"/>
    </source>
</evidence>
<dbReference type="EMBL" id="CP042213">
    <property type="protein sequence ID" value="QFY93086.1"/>
    <property type="molecule type" value="Genomic_DNA"/>
</dbReference>
<proteinExistence type="predicted"/>
<evidence type="ECO:0000313" key="1">
    <source>
        <dbReference type="EMBL" id="PTN78366.1"/>
    </source>
</evidence>
<gene>
    <name evidence="2" type="ORF">CGZ46_10380</name>
    <name evidence="1" type="ORF">DAI13_11610</name>
    <name evidence="3" type="ORF">EGW16_05205</name>
    <name evidence="4" type="ORF">EGW70_13000</name>
    <name evidence="5" type="ORF">EY666_12955</name>
</gene>
<evidence type="ECO:0000313" key="8">
    <source>
        <dbReference type="Proteomes" id="UP000281488"/>
    </source>
</evidence>
<reference evidence="7 8" key="2">
    <citation type="submission" date="2018-10" db="EMBL/GenBank/DDBJ databases">
        <title>Genotypes and phenotypes of Enterococci isolated from broiler chickens.</title>
        <authorList>
            <person name="Muhammad A.R."/>
            <person name="Diarra M.S."/>
        </authorList>
    </citation>
    <scope>NUCLEOTIDE SEQUENCE [LARGE SCALE GENOMIC DNA]</scope>
    <source>
        <strain evidence="3 8">LIT2 A36'</strain>
        <strain evidence="4 7">P7 C A21</strain>
    </source>
</reference>
<accession>A0A1J6YPK0</accession>
<dbReference type="EMBL" id="SIYF01000342">
    <property type="protein sequence ID" value="TKK77228.1"/>
    <property type="molecule type" value="Genomic_DNA"/>
</dbReference>
<dbReference type="EMBL" id="PZZH01000001">
    <property type="protein sequence ID" value="PTN78366.1"/>
    <property type="molecule type" value="Genomic_DNA"/>
</dbReference>
<dbReference type="Proteomes" id="UP000305511">
    <property type="component" value="Unassembled WGS sequence"/>
</dbReference>
<reference evidence="1 6" key="1">
    <citation type="submission" date="2018-04" db="EMBL/GenBank/DDBJ databases">
        <authorList>
            <person name="Van Tyne D."/>
        </authorList>
    </citation>
    <scope>NUCLEOTIDE SEQUENCE [LARGE SCALE GENOMIC DNA]</scope>
    <source>
        <strain evidence="1 6">B2535</strain>
    </source>
</reference>